<proteinExistence type="predicted"/>
<evidence type="ECO:0000313" key="3">
    <source>
        <dbReference type="Proteomes" id="UP001642409"/>
    </source>
</evidence>
<dbReference type="EMBL" id="CATOUU010000105">
    <property type="protein sequence ID" value="CAI9916442.1"/>
    <property type="molecule type" value="Genomic_DNA"/>
</dbReference>
<accession>A0AA86NB95</accession>
<comment type="caution">
    <text evidence="1">The sequence shown here is derived from an EMBL/GenBank/DDBJ whole genome shotgun (WGS) entry which is preliminary data.</text>
</comment>
<gene>
    <name evidence="1" type="ORF">HINF_LOCUS4087</name>
    <name evidence="2" type="ORF">HINF_LOCUS61389</name>
</gene>
<name>A0AA86NB95_9EUKA</name>
<evidence type="ECO:0000313" key="2">
    <source>
        <dbReference type="EMBL" id="CAL6082740.1"/>
    </source>
</evidence>
<dbReference type="EMBL" id="CAXDID020000367">
    <property type="protein sequence ID" value="CAL6082740.1"/>
    <property type="molecule type" value="Genomic_DNA"/>
</dbReference>
<protein>
    <submittedName>
        <fullName evidence="1">Uncharacterized protein</fullName>
    </submittedName>
</protein>
<dbReference type="AlphaFoldDB" id="A0AA86NB95"/>
<keyword evidence="3" id="KW-1185">Reference proteome</keyword>
<reference evidence="1" key="1">
    <citation type="submission" date="2023-06" db="EMBL/GenBank/DDBJ databases">
        <authorList>
            <person name="Kurt Z."/>
        </authorList>
    </citation>
    <scope>NUCLEOTIDE SEQUENCE</scope>
</reference>
<dbReference type="Proteomes" id="UP001642409">
    <property type="component" value="Unassembled WGS sequence"/>
</dbReference>
<organism evidence="1">
    <name type="scientific">Hexamita inflata</name>
    <dbReference type="NCBI Taxonomy" id="28002"/>
    <lineage>
        <taxon>Eukaryota</taxon>
        <taxon>Metamonada</taxon>
        <taxon>Diplomonadida</taxon>
        <taxon>Hexamitidae</taxon>
        <taxon>Hexamitinae</taxon>
        <taxon>Hexamita</taxon>
    </lineage>
</organism>
<reference evidence="2 3" key="2">
    <citation type="submission" date="2024-07" db="EMBL/GenBank/DDBJ databases">
        <authorList>
            <person name="Akdeniz Z."/>
        </authorList>
    </citation>
    <scope>NUCLEOTIDE SEQUENCE [LARGE SCALE GENOMIC DNA]</scope>
</reference>
<evidence type="ECO:0000313" key="1">
    <source>
        <dbReference type="EMBL" id="CAI9916442.1"/>
    </source>
</evidence>
<sequence length="585" mass="61985">MLLYFQSQALQIFAISEFEFCYNYVFYEPFQQHMNIVLAEPLTFDGSQVRDLCTRSENVLFRQVNVTQIEFTLDFEVNLNSQPFSLFFFSFQDLTVLNSEVNIRLTNGGSDVSLFVATIPEYPIRILDCRVKATSTSLKQFYGVANNFTEPLVVNRSAFEYSFQNADGFYGIARQTAQLTVQNSSFKFAVSAKESCGLASVLGASTFTNISVSGTLAGQSTFGLAFESQALVTTANVTYALVSSGSSANCGFIQVISGSSQVKNSNLTFVGYAGVPSEPSSYGSGVQCPCITGAALQSGLCYCAAGARPLADNCSCFTPNAIIKSLVCVCGVNATNTSNVCVCPTGSSLVNGVCVCAVTNAFPVNGACVCGTNATLSNNVCVCPSGSLLQNGICKCQTANAFPENGACRCGTNATNSSNSCNCPGGSLLQNAICKCQTANAFPVNGNCACATSASNNSNVCVCPSYSTVQSGACKCNPSYSTMQNNNCVCTPKASWMSNGVCVCPVGAVIQSDTCKCTTPGSSLKDNVCKCTSDYAWGAWANDGNAWCYNLKLCCSKCYWKTGDNWGCSDDKYHKCNKNNDIVAA</sequence>